<dbReference type="GO" id="GO:0006261">
    <property type="term" value="P:DNA-templated DNA replication"/>
    <property type="evidence" value="ECO:0007669"/>
    <property type="project" value="TreeGrafter"/>
</dbReference>
<evidence type="ECO:0000256" key="1">
    <source>
        <dbReference type="ARBA" id="ARBA00022705"/>
    </source>
</evidence>
<evidence type="ECO:0000313" key="5">
    <source>
        <dbReference type="EMBL" id="QHT74509.1"/>
    </source>
</evidence>
<dbReference type="GO" id="GO:0003689">
    <property type="term" value="F:DNA clamp loader activity"/>
    <property type="evidence" value="ECO:0007669"/>
    <property type="project" value="TreeGrafter"/>
</dbReference>
<dbReference type="GO" id="GO:0005663">
    <property type="term" value="C:DNA replication factor C complex"/>
    <property type="evidence" value="ECO:0007669"/>
    <property type="project" value="TreeGrafter"/>
</dbReference>
<keyword evidence="2" id="KW-0547">Nucleotide-binding</keyword>
<feature type="domain" description="AAA+ ATPase" evidence="4">
    <location>
        <begin position="44"/>
        <end position="173"/>
    </location>
</feature>
<name>A0A6C0H231_9ZZZZ</name>
<dbReference type="PANTHER" id="PTHR11669">
    <property type="entry name" value="REPLICATION FACTOR C / DNA POLYMERASE III GAMMA-TAU SUBUNIT"/>
    <property type="match status" value="1"/>
</dbReference>
<evidence type="ECO:0000256" key="2">
    <source>
        <dbReference type="ARBA" id="ARBA00022741"/>
    </source>
</evidence>
<dbReference type="Gene3D" id="1.10.8.60">
    <property type="match status" value="1"/>
</dbReference>
<dbReference type="InterPro" id="IPR003593">
    <property type="entry name" value="AAA+_ATPase"/>
</dbReference>
<dbReference type="SMART" id="SM00382">
    <property type="entry name" value="AAA"/>
    <property type="match status" value="1"/>
</dbReference>
<dbReference type="PANTHER" id="PTHR11669:SF20">
    <property type="entry name" value="REPLICATION FACTOR C SUBUNIT 4"/>
    <property type="match status" value="1"/>
</dbReference>
<evidence type="ECO:0000256" key="3">
    <source>
        <dbReference type="ARBA" id="ARBA00022840"/>
    </source>
</evidence>
<organism evidence="5">
    <name type="scientific">viral metagenome</name>
    <dbReference type="NCBI Taxonomy" id="1070528"/>
    <lineage>
        <taxon>unclassified sequences</taxon>
        <taxon>metagenomes</taxon>
        <taxon>organismal metagenomes</taxon>
    </lineage>
</organism>
<dbReference type="GO" id="GO:0016887">
    <property type="term" value="F:ATP hydrolysis activity"/>
    <property type="evidence" value="ECO:0007669"/>
    <property type="project" value="InterPro"/>
</dbReference>
<evidence type="ECO:0000259" key="4">
    <source>
        <dbReference type="SMART" id="SM00382"/>
    </source>
</evidence>
<protein>
    <recommendedName>
        <fullName evidence="4">AAA+ ATPase domain-containing protein</fullName>
    </recommendedName>
</protein>
<reference evidence="5" key="1">
    <citation type="journal article" date="2020" name="Nature">
        <title>Giant virus diversity and host interactions through global metagenomics.</title>
        <authorList>
            <person name="Schulz F."/>
            <person name="Roux S."/>
            <person name="Paez-Espino D."/>
            <person name="Jungbluth S."/>
            <person name="Walsh D.A."/>
            <person name="Denef V.J."/>
            <person name="McMahon K.D."/>
            <person name="Konstantinidis K.T."/>
            <person name="Eloe-Fadrosh E.A."/>
            <person name="Kyrpides N.C."/>
            <person name="Woyke T."/>
        </authorList>
    </citation>
    <scope>NUCLEOTIDE SEQUENCE</scope>
    <source>
        <strain evidence="5">GVMAG-M-3300023179-59</strain>
    </source>
</reference>
<keyword evidence="1" id="KW-0235">DNA replication</keyword>
<dbReference type="GO" id="GO:0005524">
    <property type="term" value="F:ATP binding"/>
    <property type="evidence" value="ECO:0007669"/>
    <property type="project" value="UniProtKB-KW"/>
</dbReference>
<sequence length="340" mass="40204">MATTENQSKNGIPWVEKYRPAHFDDIVLDPTNRQIFKNILDTNYFPNLLFYGPPGTGKTTTIINLINEYQTKYNQKNKGTVIHLNASDERGIDIIRNQIYQFVKSKNFFETGLKFVILDEVDYMTKNAQQALKYLLQSSCYNVRFCLICNYISKIDESLKNEFICVRFNQLPKKDIYKFIKHISESENISLSDEVIDTIQKTYHSDIRSMINFIQLNQNIVEWESNIIRNAIWEHIHFLLTDKSRPENEIMKEIVKYIHDISIQYNIDKKNIMNQYFDFVLQHHFTNFKKTDDTSVSIKNLINEDFLNVVENISHGNESNIAHMLNYFISKLREIYRSST</sequence>
<dbReference type="CDD" id="cd00009">
    <property type="entry name" value="AAA"/>
    <property type="match status" value="1"/>
</dbReference>
<dbReference type="InterPro" id="IPR003959">
    <property type="entry name" value="ATPase_AAA_core"/>
</dbReference>
<dbReference type="InterPro" id="IPR050238">
    <property type="entry name" value="DNA_Rep/Repair_Clamp_Loader"/>
</dbReference>
<dbReference type="GO" id="GO:0005634">
    <property type="term" value="C:nucleus"/>
    <property type="evidence" value="ECO:0007669"/>
    <property type="project" value="TreeGrafter"/>
</dbReference>
<dbReference type="Pfam" id="PF00004">
    <property type="entry name" value="AAA"/>
    <property type="match status" value="1"/>
</dbReference>
<keyword evidence="3" id="KW-0067">ATP-binding</keyword>
<proteinExistence type="predicted"/>
<dbReference type="GO" id="GO:0006281">
    <property type="term" value="P:DNA repair"/>
    <property type="evidence" value="ECO:0007669"/>
    <property type="project" value="TreeGrafter"/>
</dbReference>
<dbReference type="SUPFAM" id="SSF52540">
    <property type="entry name" value="P-loop containing nucleoside triphosphate hydrolases"/>
    <property type="match status" value="1"/>
</dbReference>
<dbReference type="EMBL" id="MN739851">
    <property type="protein sequence ID" value="QHT74509.1"/>
    <property type="molecule type" value="Genomic_DNA"/>
</dbReference>
<accession>A0A6C0H231</accession>
<dbReference type="AlphaFoldDB" id="A0A6C0H231"/>
<dbReference type="InterPro" id="IPR027417">
    <property type="entry name" value="P-loop_NTPase"/>
</dbReference>
<dbReference type="Gene3D" id="3.40.50.300">
    <property type="entry name" value="P-loop containing nucleotide triphosphate hydrolases"/>
    <property type="match status" value="1"/>
</dbReference>